<feature type="transmembrane region" description="Helical" evidence="1">
    <location>
        <begin position="7"/>
        <end position="29"/>
    </location>
</feature>
<dbReference type="RefSeq" id="WP_339969641.1">
    <property type="nucleotide sequence ID" value="NZ_JAWMWG010000001.1"/>
</dbReference>
<dbReference type="EMBL" id="JAWMWG010000001">
    <property type="protein sequence ID" value="MEJ6348457.1"/>
    <property type="molecule type" value="Genomic_DNA"/>
</dbReference>
<gene>
    <name evidence="2" type="ORF">R4Y45_04345</name>
</gene>
<feature type="transmembrane region" description="Helical" evidence="1">
    <location>
        <begin position="65"/>
        <end position="83"/>
    </location>
</feature>
<keyword evidence="3" id="KW-1185">Reference proteome</keyword>
<name>A0ABU8SGE4_9LACO</name>
<evidence type="ECO:0000313" key="3">
    <source>
        <dbReference type="Proteomes" id="UP001377804"/>
    </source>
</evidence>
<evidence type="ECO:0000313" key="2">
    <source>
        <dbReference type="EMBL" id="MEJ6348457.1"/>
    </source>
</evidence>
<keyword evidence="1" id="KW-0812">Transmembrane</keyword>
<sequence>MKKYSNISRLLLVNIVIAILFCVPTPFFANIFNPLGLLDIATILISIVILVKGIKDTHIKKSSSIFMILGSVINFLAIFYDIYMSMQFTGDLASIAIGFPLLVLQCISMSARILGIIMACIEYKAVKRYA</sequence>
<feature type="transmembrane region" description="Helical" evidence="1">
    <location>
        <begin position="95"/>
        <end position="121"/>
    </location>
</feature>
<organism evidence="2 3">
    <name type="scientific">Holzapfeliella saturejae</name>
    <dbReference type="NCBI Taxonomy" id="3082953"/>
    <lineage>
        <taxon>Bacteria</taxon>
        <taxon>Bacillati</taxon>
        <taxon>Bacillota</taxon>
        <taxon>Bacilli</taxon>
        <taxon>Lactobacillales</taxon>
        <taxon>Lactobacillaceae</taxon>
        <taxon>Holzapfeliella</taxon>
    </lineage>
</organism>
<accession>A0ABU8SGE4</accession>
<keyword evidence="1" id="KW-0472">Membrane</keyword>
<feature type="transmembrane region" description="Helical" evidence="1">
    <location>
        <begin position="35"/>
        <end position="53"/>
    </location>
</feature>
<keyword evidence="1" id="KW-1133">Transmembrane helix</keyword>
<dbReference type="Proteomes" id="UP001377804">
    <property type="component" value="Unassembled WGS sequence"/>
</dbReference>
<proteinExistence type="predicted"/>
<comment type="caution">
    <text evidence="2">The sequence shown here is derived from an EMBL/GenBank/DDBJ whole genome shotgun (WGS) entry which is preliminary data.</text>
</comment>
<evidence type="ECO:0000256" key="1">
    <source>
        <dbReference type="SAM" id="Phobius"/>
    </source>
</evidence>
<reference evidence="2 3" key="1">
    <citation type="submission" date="2023-10" db="EMBL/GenBank/DDBJ databases">
        <title>Holzapfeliella saturejae sp. nov. isolated from Satureja montana flowers.</title>
        <authorList>
            <person name="Alcantara C."/>
            <person name="Zuniga M."/>
            <person name="Landete J.M."/>
            <person name="Monedero V."/>
        </authorList>
    </citation>
    <scope>NUCLEOTIDE SEQUENCE [LARGE SCALE GENOMIC DNA]</scope>
    <source>
        <strain evidence="2 3">He02</strain>
    </source>
</reference>
<protein>
    <submittedName>
        <fullName evidence="2">Uncharacterized protein</fullName>
    </submittedName>
</protein>